<keyword evidence="2" id="KW-1015">Disulfide bond</keyword>
<accession>A0A9D4B6C2</accession>
<protein>
    <recommendedName>
        <fullName evidence="7">Ig-like domain-containing protein</fullName>
    </recommendedName>
</protein>
<dbReference type="InterPro" id="IPR003599">
    <property type="entry name" value="Ig_sub"/>
</dbReference>
<dbReference type="SMART" id="SM00406">
    <property type="entry name" value="IGv"/>
    <property type="match status" value="1"/>
</dbReference>
<evidence type="ECO:0000313" key="8">
    <source>
        <dbReference type="EMBL" id="KAH1182296.1"/>
    </source>
</evidence>
<keyword evidence="3" id="KW-0325">Glycoprotein</keyword>
<keyword evidence="9" id="KW-1185">Reference proteome</keyword>
<feature type="region of interest" description="Disordered" evidence="5">
    <location>
        <begin position="369"/>
        <end position="391"/>
    </location>
</feature>
<dbReference type="FunFam" id="2.60.40.10:FF:000295">
    <property type="entry name" value="Tyrosine-protein phosphatase non-receptor type substrate 1"/>
    <property type="match status" value="1"/>
</dbReference>
<feature type="transmembrane region" description="Helical" evidence="6">
    <location>
        <begin position="397"/>
        <end position="419"/>
    </location>
</feature>
<evidence type="ECO:0000256" key="2">
    <source>
        <dbReference type="ARBA" id="ARBA00023157"/>
    </source>
</evidence>
<dbReference type="AlphaFoldDB" id="A0A9D4B6C2"/>
<dbReference type="InterPro" id="IPR013106">
    <property type="entry name" value="Ig_V-set"/>
</dbReference>
<feature type="compositionally biased region" description="Low complexity" evidence="5">
    <location>
        <begin position="381"/>
        <end position="390"/>
    </location>
</feature>
<gene>
    <name evidence="8" type="ORF">KIL84_010050</name>
</gene>
<dbReference type="SMART" id="SM00408">
    <property type="entry name" value="IGc2"/>
    <property type="match status" value="1"/>
</dbReference>
<feature type="compositionally biased region" description="Polar residues" evidence="5">
    <location>
        <begin position="440"/>
        <end position="454"/>
    </location>
</feature>
<name>A0A9D4B6C2_9SAUR</name>
<dbReference type="Pfam" id="PF07654">
    <property type="entry name" value="C1-set"/>
    <property type="match status" value="2"/>
</dbReference>
<dbReference type="InterPro" id="IPR013783">
    <property type="entry name" value="Ig-like_fold"/>
</dbReference>
<keyword evidence="6" id="KW-1133">Transmembrane helix</keyword>
<dbReference type="InterPro" id="IPR003598">
    <property type="entry name" value="Ig_sub2"/>
</dbReference>
<keyword evidence="4" id="KW-0393">Immunoglobulin domain</keyword>
<reference evidence="8" key="1">
    <citation type="submission" date="2021-09" db="EMBL/GenBank/DDBJ databases">
        <title>The genome of Mauremys mutica provides insights into the evolution of semi-aquatic lifestyle.</title>
        <authorList>
            <person name="Gong S."/>
            <person name="Gao Y."/>
        </authorList>
    </citation>
    <scope>NUCLEOTIDE SEQUENCE</scope>
    <source>
        <strain evidence="8">MM-2020</strain>
        <tissue evidence="8">Muscle</tissue>
    </source>
</reference>
<organism evidence="8 9">
    <name type="scientific">Mauremys mutica</name>
    <name type="common">yellowpond turtle</name>
    <dbReference type="NCBI Taxonomy" id="74926"/>
    <lineage>
        <taxon>Eukaryota</taxon>
        <taxon>Metazoa</taxon>
        <taxon>Chordata</taxon>
        <taxon>Craniata</taxon>
        <taxon>Vertebrata</taxon>
        <taxon>Euteleostomi</taxon>
        <taxon>Archelosauria</taxon>
        <taxon>Testudinata</taxon>
        <taxon>Testudines</taxon>
        <taxon>Cryptodira</taxon>
        <taxon>Durocryptodira</taxon>
        <taxon>Testudinoidea</taxon>
        <taxon>Geoemydidae</taxon>
        <taxon>Geoemydinae</taxon>
        <taxon>Mauremys</taxon>
    </lineage>
</organism>
<dbReference type="SMART" id="SM00409">
    <property type="entry name" value="IG"/>
    <property type="match status" value="2"/>
</dbReference>
<dbReference type="Gene3D" id="2.60.40.10">
    <property type="entry name" value="Immunoglobulins"/>
    <property type="match status" value="4"/>
</dbReference>
<evidence type="ECO:0000256" key="3">
    <source>
        <dbReference type="ARBA" id="ARBA00023180"/>
    </source>
</evidence>
<dbReference type="EMBL" id="JAHDVG010000467">
    <property type="protein sequence ID" value="KAH1182296.1"/>
    <property type="molecule type" value="Genomic_DNA"/>
</dbReference>
<dbReference type="InterPro" id="IPR007110">
    <property type="entry name" value="Ig-like_dom"/>
</dbReference>
<dbReference type="PROSITE" id="PS00290">
    <property type="entry name" value="IG_MHC"/>
    <property type="match status" value="1"/>
</dbReference>
<keyword evidence="6" id="KW-0472">Membrane</keyword>
<proteinExistence type="predicted"/>
<dbReference type="InterPro" id="IPR003597">
    <property type="entry name" value="Ig_C1-set"/>
</dbReference>
<dbReference type="SMART" id="SM00407">
    <property type="entry name" value="IGc1"/>
    <property type="match status" value="2"/>
</dbReference>
<evidence type="ECO:0000256" key="5">
    <source>
        <dbReference type="SAM" id="MobiDB-lite"/>
    </source>
</evidence>
<keyword evidence="1" id="KW-0732">Signal</keyword>
<feature type="region of interest" description="Disordered" evidence="5">
    <location>
        <begin position="143"/>
        <end position="177"/>
    </location>
</feature>
<dbReference type="PROSITE" id="PS50835">
    <property type="entry name" value="IG_LIKE"/>
    <property type="match status" value="3"/>
</dbReference>
<dbReference type="Proteomes" id="UP000827986">
    <property type="component" value="Unassembled WGS sequence"/>
</dbReference>
<dbReference type="InterPro" id="IPR036179">
    <property type="entry name" value="Ig-like_dom_sf"/>
</dbReference>
<feature type="region of interest" description="Disordered" evidence="5">
    <location>
        <begin position="427"/>
        <end position="478"/>
    </location>
</feature>
<dbReference type="InterPro" id="IPR003006">
    <property type="entry name" value="Ig/MHC_CS"/>
</dbReference>
<dbReference type="Pfam" id="PF07686">
    <property type="entry name" value="V-set"/>
    <property type="match status" value="1"/>
</dbReference>
<evidence type="ECO:0000256" key="4">
    <source>
        <dbReference type="ARBA" id="ARBA00023319"/>
    </source>
</evidence>
<evidence type="ECO:0000256" key="1">
    <source>
        <dbReference type="ARBA" id="ARBA00022729"/>
    </source>
</evidence>
<feature type="domain" description="Ig-like" evidence="7">
    <location>
        <begin position="161"/>
        <end position="259"/>
    </location>
</feature>
<feature type="domain" description="Ig-like" evidence="7">
    <location>
        <begin position="50"/>
        <end position="135"/>
    </location>
</feature>
<evidence type="ECO:0000259" key="7">
    <source>
        <dbReference type="PROSITE" id="PS50835"/>
    </source>
</evidence>
<comment type="caution">
    <text evidence="8">The sequence shown here is derived from an EMBL/GenBank/DDBJ whole genome shotgun (WGS) entry which is preliminary data.</text>
</comment>
<dbReference type="SUPFAM" id="SSF48726">
    <property type="entry name" value="Immunoglobulin"/>
    <property type="match status" value="3"/>
</dbReference>
<dbReference type="PANTHER" id="PTHR19971">
    <property type="entry name" value="SIGNAL-REGULATORY PROTEIN BETA"/>
    <property type="match status" value="1"/>
</dbReference>
<feature type="compositionally biased region" description="Polar residues" evidence="5">
    <location>
        <begin position="369"/>
        <end position="380"/>
    </location>
</feature>
<evidence type="ECO:0000313" key="9">
    <source>
        <dbReference type="Proteomes" id="UP000827986"/>
    </source>
</evidence>
<feature type="region of interest" description="Disordered" evidence="5">
    <location>
        <begin position="504"/>
        <end position="529"/>
    </location>
</feature>
<evidence type="ECO:0000256" key="6">
    <source>
        <dbReference type="SAM" id="Phobius"/>
    </source>
</evidence>
<feature type="domain" description="Ig-like" evidence="7">
    <location>
        <begin position="266"/>
        <end position="377"/>
    </location>
</feature>
<keyword evidence="6" id="KW-0812">Transmembrane</keyword>
<sequence>MGGMVLPVTLKVTPCNSNTGWVPSPGARGVSKKRKSWMMNIVFVTGARAQEFQLLQPQDSVSVSAGETFTLTCSVTGLAPPGPVKWCKGLCSGRQLVYADTGSFPRVTRAVSGSDTDFTIRISDTRPEDAGTYHCVKFKKGSPDEEFRSGAGTAVSVRAKPSAPSVSGPPSRAEPGPQVTFTCTSGGFSPRDIAVTWLKNGTKLPDPQTQVLPAHENVSYSVSSTVGVRLTAGDARSQLTCQIEHSTLPDPLRATYNLSDALRVPPRLRVSTAPAAPVALNESVTFTCRVEGFYPNKSSLTWLENGTETNLGKSSPLAENPDGTYTLQSSLAENPDGTYTLQSSLEVKATEQRNQSVFTCRVVHDSQPPVSASETLKISQPPSEASPTAETTEEKKIYIAVAVVCAVLVVLVIAVIYLIRARQRKGKSSPSVRLHEPEKSPSTAPQDSDPNNLTYADLNFDNRKKRRSPPRLVEMSPQSEYACIQPAATENNLTYADLDMVHLSKSPKRPAPRPEEAVSEYASVQIQRK</sequence>
<dbReference type="InterPro" id="IPR051755">
    <property type="entry name" value="Ig-like_CS_Receptor"/>
</dbReference>